<accession>A0A6V7S4A2</accession>
<evidence type="ECO:0000256" key="1">
    <source>
        <dbReference type="SAM" id="SignalP"/>
    </source>
</evidence>
<name>A0A6V7S4A2_PLAVN</name>
<dbReference type="VEuPathDB" id="PlasmoDB:PVBDA_0902700"/>
<gene>
    <name evidence="2" type="ORF">PVBDA_0902700</name>
</gene>
<reference evidence="2 3" key="1">
    <citation type="submission" date="2020-08" db="EMBL/GenBank/DDBJ databases">
        <authorList>
            <person name="Ramaprasad A."/>
        </authorList>
    </citation>
    <scope>NUCLEOTIDE SEQUENCE [LARGE SCALE GENOMIC DNA]</scope>
</reference>
<dbReference type="AlphaFoldDB" id="A0A6V7S4A2"/>
<sequence>MRNIILSFFILVIFSNVKAASFQDANNNSPKPVGYVSVTQPTVLFEHVETSHIPYIAIINDIVRDEAKDIKYPYEDGKYHCIITYFDIYIDNSDQSLKKILSENDKEGLIKGSAYFIAYIKDMIKHLILHHMHKYDFEKNTCDNMRKLIKDLNDLIYDEIDNKLKQDLIKYERRPENEKFHKKAKEYLKLLVNNSSMKIKGYFIKTREDGTNMDLCKNESLYFEMGMRKHKGYYKHKFKSLEPEVAELVSNLIRKP</sequence>
<feature type="signal peptide" evidence="1">
    <location>
        <begin position="1"/>
        <end position="19"/>
    </location>
</feature>
<dbReference type="Pfam" id="PF11675">
    <property type="entry name" value="DUF3271"/>
    <property type="match status" value="1"/>
</dbReference>
<dbReference type="Proteomes" id="UP000515550">
    <property type="component" value="Chromosome PVBDA_09"/>
</dbReference>
<dbReference type="EMBL" id="LR865387">
    <property type="protein sequence ID" value="CAD2091793.1"/>
    <property type="molecule type" value="Genomic_DNA"/>
</dbReference>
<feature type="chain" id="PRO_5028299833" evidence="1">
    <location>
        <begin position="20"/>
        <end position="256"/>
    </location>
</feature>
<proteinExistence type="predicted"/>
<dbReference type="InterPro" id="IPR021689">
    <property type="entry name" value="DUF3271"/>
</dbReference>
<organism evidence="2 3">
    <name type="scientific">Plasmodium vinckei brucechwatti</name>
    <dbReference type="NCBI Taxonomy" id="119398"/>
    <lineage>
        <taxon>Eukaryota</taxon>
        <taxon>Sar</taxon>
        <taxon>Alveolata</taxon>
        <taxon>Apicomplexa</taxon>
        <taxon>Aconoidasida</taxon>
        <taxon>Haemosporida</taxon>
        <taxon>Plasmodiidae</taxon>
        <taxon>Plasmodium</taxon>
        <taxon>Plasmodium (Vinckeia)</taxon>
    </lineage>
</organism>
<evidence type="ECO:0000313" key="3">
    <source>
        <dbReference type="Proteomes" id="UP000515550"/>
    </source>
</evidence>
<keyword evidence="1" id="KW-0732">Signal</keyword>
<evidence type="ECO:0000313" key="2">
    <source>
        <dbReference type="EMBL" id="CAD2091793.1"/>
    </source>
</evidence>
<protein>
    <submittedName>
        <fullName evidence="2">Fam-d protein</fullName>
    </submittedName>
</protein>